<organism evidence="10 11">
    <name type="scientific">Paractinoplanes brasiliensis</name>
    <dbReference type="NCBI Taxonomy" id="52695"/>
    <lineage>
        <taxon>Bacteria</taxon>
        <taxon>Bacillati</taxon>
        <taxon>Actinomycetota</taxon>
        <taxon>Actinomycetes</taxon>
        <taxon>Micromonosporales</taxon>
        <taxon>Micromonosporaceae</taxon>
        <taxon>Paractinoplanes</taxon>
    </lineage>
</organism>
<evidence type="ECO:0000256" key="1">
    <source>
        <dbReference type="ARBA" id="ARBA00007913"/>
    </source>
</evidence>
<accession>A0A4R6J6Q6</accession>
<dbReference type="InterPro" id="IPR027417">
    <property type="entry name" value="P-loop_NTPase"/>
</dbReference>
<gene>
    <name evidence="10" type="ORF">C8E87_6574</name>
</gene>
<feature type="compositionally biased region" description="Polar residues" evidence="6">
    <location>
        <begin position="473"/>
        <end position="487"/>
    </location>
</feature>
<dbReference type="RefSeq" id="WP_133877314.1">
    <property type="nucleotide sequence ID" value="NZ_BOMD01000046.1"/>
</dbReference>
<comment type="caution">
    <text evidence="10">The sequence shown here is derived from an EMBL/GenBank/DDBJ whole genome shotgun (WGS) entry which is preliminary data.</text>
</comment>
<evidence type="ECO:0000313" key="11">
    <source>
        <dbReference type="Proteomes" id="UP000294901"/>
    </source>
</evidence>
<evidence type="ECO:0000259" key="9">
    <source>
        <dbReference type="Pfam" id="PF18741"/>
    </source>
</evidence>
<dbReference type="Gene3D" id="3.40.50.300">
    <property type="entry name" value="P-loop containing nucleotide triphosphate hydrolases"/>
    <property type="match status" value="3"/>
</dbReference>
<comment type="similarity">
    <text evidence="1">Belongs to the DNA2/NAM7 helicase family.</text>
</comment>
<dbReference type="SUPFAM" id="SSF52540">
    <property type="entry name" value="P-loop containing nucleoside triphosphate hydrolases"/>
    <property type="match status" value="2"/>
</dbReference>
<feature type="compositionally biased region" description="Polar residues" evidence="6">
    <location>
        <begin position="438"/>
        <end position="447"/>
    </location>
</feature>
<keyword evidence="2" id="KW-0547">Nucleotide-binding</keyword>
<evidence type="ECO:0000256" key="6">
    <source>
        <dbReference type="SAM" id="MobiDB-lite"/>
    </source>
</evidence>
<evidence type="ECO:0000256" key="4">
    <source>
        <dbReference type="ARBA" id="ARBA00022806"/>
    </source>
</evidence>
<sequence>MVSETPRAAVRAWRDGLVNLDAGNRLLNFRPAANGTLEITGPAAPDIVAALRGDRDYGFLPQHAKPQPGGLFRTGLSAAALGAELRRLQRKSRQDFLDRGVAALHLALGMLHWRDEEDVPLNSPILLLPAELAGSGPADVPRLRVRGEDPVVNPALALRLRRMGITMPGVDGPAGLDVRAYLRELRELVDNRDWQAEETVCLSRFTFHKEAMYRDLLDNESRIVAHPLVAALCENSDADLPCGQPAQPPLTGVVSHHLTPGGWGGGGWAGWESYTREDLPLVLDADATQRACVEAALRGESFVLDGPPGTGKSQTIANMIGCLLHAGKTVLFVSEKAAALEVVRNRLAAAGLDAYLLELHSHKATRREVARALANSVEPRSVEPVPPPNERLRELRDLLDGYAAAMNERREPLGRTLHDVLGECARLTGLPEVPNPCASLTSRSDVPSPTAPPPGLPEVSSPTARPAGLPGMPSSTARLPEVSSSTARPAGLPEVPNPCARPGELTPRMVRDVVEAAGDLTRCRRAAAGPATFPWREVVERAPLGGALRRARQALHALAEEARPHARLARAFDAVRPGRASTLAALVTHAARRPAAVADAWLTAPSLEPIVRAAEHRSRRLADARRARAAVREAAGAEWHELPDFDPPAVEPRTLTAAGAEETIRRLTGEAAALDALGEEIAATTARLGLPPVATFADLNRFAALAELAGRPHRPEPFWFGPGVPAGVSAAEAALQHCSETVAAAEAGCRRWFSPEIVGQPVEQLAERLTHEHRGLRKLLRAYRRDWDAVAAYARPGVPPGEAVSHLGAAVTWQRALREQAAAEHQYAPLLGRYWRGGTALHEALRLAEEIVRLTPPGALPAVADQLCRPVPDSRLAATAARARALARGESAADTPRDAAARRRAQVRALTEVAIALHAYTQALGRDVDLGEARALARLRRAAADEERVLADDYATAVAALGAAAVHDDDLRGAVEWARAVRRLTGGADRPLTEEQAAALRSDGGATALSERFGAWEDARDTVVAAFAPGRRAEIAERLDDYDGVLLTELLDDPGGQDEWLGYDRVRRVLTPEAIRFCADLPGDQVRPAVERAVLAAWADAVIRDDERLHPVGGPERDQLVEEFRALDATPAGHAAATIAAAVEQRRIEARVPAEATLLRREGMKETRHLAVRDLIGRTRQTVLSSKPCFLMSPLAVSQFLPADLTFDVVIFDEASQIAPADAINCLYRAGAMIAAGDDRQLPPTSFFTRTDTDTDDDGSDVNDFQSILELAKGCGAFPSRGLGWHYRSRHEALIAFANRQFYDGRLQTFPGANTDPETGVELIPVHGVYRRGSTRDNPVEAETVAERIVSCLTTRPGLSYGVVTFSVAQAEAIEAALERAATRHPGLERLLDGDRLSGFFVKSLESVQGDERDVMIFSIGYGRDEQGRISTNFGALNQPNGWRRLNVAITRARRRVEIISSIRSRDIPESANEGVRHLAAYLDYAERGAAALPGPDPAPDPFVTAVLETVRSWGYRAKAGIGLDGYRIDVGVRHPTPAGGFVLGIECDGPRYGAIGSARDRDRLAGQVLAGLGWQLHRVWGAAWHRDRAGEEARLKEAIVRATGGRPSARPRPYRRVESLGLRLVP</sequence>
<keyword evidence="5" id="KW-0067">ATP-binding</keyword>
<proteinExistence type="inferred from homology"/>
<name>A0A4R6J6Q6_9ACTN</name>
<dbReference type="GO" id="GO:0043139">
    <property type="term" value="F:5'-3' DNA helicase activity"/>
    <property type="evidence" value="ECO:0007669"/>
    <property type="project" value="TreeGrafter"/>
</dbReference>
<dbReference type="InterPro" id="IPR050534">
    <property type="entry name" value="Coronavir_polyprotein_1ab"/>
</dbReference>
<dbReference type="Pfam" id="PF13087">
    <property type="entry name" value="AAA_12"/>
    <property type="match status" value="1"/>
</dbReference>
<dbReference type="OrthoDB" id="9757917at2"/>
<dbReference type="SUPFAM" id="SSF52980">
    <property type="entry name" value="Restriction endonuclease-like"/>
    <property type="match status" value="1"/>
</dbReference>
<evidence type="ECO:0000259" key="7">
    <source>
        <dbReference type="Pfam" id="PF13086"/>
    </source>
</evidence>
<feature type="domain" description="DNA2/NAM7 helicase helicase" evidence="7">
    <location>
        <begin position="286"/>
        <end position="349"/>
    </location>
</feature>
<dbReference type="PANTHER" id="PTHR43788">
    <property type="entry name" value="DNA2/NAM7 HELICASE FAMILY MEMBER"/>
    <property type="match status" value="1"/>
</dbReference>
<dbReference type="InterPro" id="IPR041677">
    <property type="entry name" value="DNA2/NAM7_AAA_11"/>
</dbReference>
<dbReference type="InterPro" id="IPR041679">
    <property type="entry name" value="DNA2/NAM7-like_C"/>
</dbReference>
<dbReference type="EMBL" id="SNWR01000002">
    <property type="protein sequence ID" value="TDO31164.1"/>
    <property type="molecule type" value="Genomic_DNA"/>
</dbReference>
<feature type="region of interest" description="Disordered" evidence="6">
    <location>
        <begin position="432"/>
        <end position="504"/>
    </location>
</feature>
<keyword evidence="11" id="KW-1185">Reference proteome</keyword>
<reference evidence="10 11" key="1">
    <citation type="submission" date="2019-03" db="EMBL/GenBank/DDBJ databases">
        <title>Sequencing the genomes of 1000 actinobacteria strains.</title>
        <authorList>
            <person name="Klenk H.-P."/>
        </authorList>
    </citation>
    <scope>NUCLEOTIDE SEQUENCE [LARGE SCALE GENOMIC DNA]</scope>
    <source>
        <strain evidence="10 11">DSM 43805</strain>
    </source>
</reference>
<evidence type="ECO:0000256" key="3">
    <source>
        <dbReference type="ARBA" id="ARBA00022801"/>
    </source>
</evidence>
<keyword evidence="3" id="KW-0378">Hydrolase</keyword>
<evidence type="ECO:0000256" key="5">
    <source>
        <dbReference type="ARBA" id="ARBA00022840"/>
    </source>
</evidence>
<dbReference type="GO" id="GO:0016787">
    <property type="term" value="F:hydrolase activity"/>
    <property type="evidence" value="ECO:0007669"/>
    <property type="project" value="UniProtKB-KW"/>
</dbReference>
<dbReference type="Pfam" id="PF13195">
    <property type="entry name" value="DUF4011"/>
    <property type="match status" value="1"/>
</dbReference>
<dbReference type="Pfam" id="PF13086">
    <property type="entry name" value="AAA_11"/>
    <property type="match status" value="1"/>
</dbReference>
<evidence type="ECO:0000313" key="10">
    <source>
        <dbReference type="EMBL" id="TDO31164.1"/>
    </source>
</evidence>
<dbReference type="Pfam" id="PF18741">
    <property type="entry name" value="MTES_1575"/>
    <property type="match status" value="1"/>
</dbReference>
<feature type="domain" description="Restriction endonuclease type II-like" evidence="9">
    <location>
        <begin position="1503"/>
        <end position="1600"/>
    </location>
</feature>
<dbReference type="Proteomes" id="UP000294901">
    <property type="component" value="Unassembled WGS sequence"/>
</dbReference>
<dbReference type="InterPro" id="IPR011335">
    <property type="entry name" value="Restrct_endonuc-II-like"/>
</dbReference>
<feature type="domain" description="DNA2/NAM7 helicase-like C-terminal" evidence="8">
    <location>
        <begin position="1277"/>
        <end position="1462"/>
    </location>
</feature>
<evidence type="ECO:0000259" key="8">
    <source>
        <dbReference type="Pfam" id="PF13087"/>
    </source>
</evidence>
<keyword evidence="4" id="KW-0347">Helicase</keyword>
<dbReference type="InterPro" id="IPR049468">
    <property type="entry name" value="Restrct_endonuc-II-like_dom"/>
</dbReference>
<protein>
    <submittedName>
        <fullName evidence="10">AAA domain-containing protein</fullName>
    </submittedName>
</protein>
<dbReference type="CDD" id="cd18808">
    <property type="entry name" value="SF1_C_Upf1"/>
    <property type="match status" value="1"/>
</dbReference>
<dbReference type="PANTHER" id="PTHR43788:SF8">
    <property type="entry name" value="DNA-BINDING PROTEIN SMUBP-2"/>
    <property type="match status" value="1"/>
</dbReference>
<dbReference type="GO" id="GO:0005524">
    <property type="term" value="F:ATP binding"/>
    <property type="evidence" value="ECO:0007669"/>
    <property type="project" value="UniProtKB-KW"/>
</dbReference>
<dbReference type="InterPro" id="IPR047187">
    <property type="entry name" value="SF1_C_Upf1"/>
</dbReference>
<evidence type="ECO:0000256" key="2">
    <source>
        <dbReference type="ARBA" id="ARBA00022741"/>
    </source>
</evidence>
<dbReference type="InterPro" id="IPR025103">
    <property type="entry name" value="DUF4011"/>
</dbReference>